<dbReference type="GeneID" id="107817371"/>
<dbReference type="PANTHER" id="PTHR45090">
    <property type="entry name" value="CHAPERONE PROTEIN DNAJ 20 CHLOROPLASTIC"/>
    <property type="match status" value="1"/>
</dbReference>
<dbReference type="RefSeq" id="XP_016498666.1">
    <property type="nucleotide sequence ID" value="XM_016643180.1"/>
</dbReference>
<dbReference type="OMA" id="CTARANN"/>
<dbReference type="GO" id="GO:0009507">
    <property type="term" value="C:chloroplast"/>
    <property type="evidence" value="ECO:0000318"/>
    <property type="project" value="GO_Central"/>
</dbReference>
<evidence type="ECO:0000313" key="2">
    <source>
        <dbReference type="RefSeq" id="XP_016498666.1"/>
    </source>
</evidence>
<keyword evidence="1" id="KW-1185">Reference proteome</keyword>
<dbReference type="InterPro" id="IPR001623">
    <property type="entry name" value="DnaJ_domain"/>
</dbReference>
<dbReference type="Pfam" id="PF00226">
    <property type="entry name" value="DnaJ"/>
    <property type="match status" value="1"/>
</dbReference>
<reference evidence="2" key="2">
    <citation type="submission" date="2025-08" db="UniProtKB">
        <authorList>
            <consortium name="RefSeq"/>
        </authorList>
    </citation>
    <scope>IDENTIFICATION</scope>
</reference>
<organism evidence="1 2">
    <name type="scientific">Nicotiana tabacum</name>
    <name type="common">Common tobacco</name>
    <dbReference type="NCBI Taxonomy" id="4097"/>
    <lineage>
        <taxon>Eukaryota</taxon>
        <taxon>Viridiplantae</taxon>
        <taxon>Streptophyta</taxon>
        <taxon>Embryophyta</taxon>
        <taxon>Tracheophyta</taxon>
        <taxon>Spermatophyta</taxon>
        <taxon>Magnoliopsida</taxon>
        <taxon>eudicotyledons</taxon>
        <taxon>Gunneridae</taxon>
        <taxon>Pentapetalae</taxon>
        <taxon>asterids</taxon>
        <taxon>lamiids</taxon>
        <taxon>Solanales</taxon>
        <taxon>Solanaceae</taxon>
        <taxon>Nicotianoideae</taxon>
        <taxon>Nicotianeae</taxon>
        <taxon>Nicotiana</taxon>
    </lineage>
</organism>
<name>A0A1S4CC19_TOBAC</name>
<dbReference type="CDD" id="cd06257">
    <property type="entry name" value="DnaJ"/>
    <property type="match status" value="1"/>
</dbReference>
<accession>A0A1S4CC19</accession>
<protein>
    <submittedName>
        <fullName evidence="2">Chaperone protein dnaJ 20, chloroplastic-like</fullName>
    </submittedName>
</protein>
<reference evidence="1" key="1">
    <citation type="journal article" date="2014" name="Nat. Commun.">
        <title>The tobacco genome sequence and its comparison with those of tomato and potato.</title>
        <authorList>
            <person name="Sierro N."/>
            <person name="Battey J.N."/>
            <person name="Ouadi S."/>
            <person name="Bakaher N."/>
            <person name="Bovet L."/>
            <person name="Willig A."/>
            <person name="Goepfert S."/>
            <person name="Peitsch M.C."/>
            <person name="Ivanov N.V."/>
        </authorList>
    </citation>
    <scope>NUCLEOTIDE SEQUENCE [LARGE SCALE GENOMIC DNA]</scope>
</reference>
<dbReference type="InterPro" id="IPR053232">
    <property type="entry name" value="DnaJ_C/III_chloroplastic"/>
</dbReference>
<dbReference type="SMART" id="SM00271">
    <property type="entry name" value="DnaJ"/>
    <property type="match status" value="1"/>
</dbReference>
<dbReference type="PROSITE" id="PS50076">
    <property type="entry name" value="DNAJ_2"/>
    <property type="match status" value="1"/>
</dbReference>
<dbReference type="STRING" id="4097.A0A1S4CC19"/>
<dbReference type="Proteomes" id="UP000790787">
    <property type="component" value="Chromosome 11"/>
</dbReference>
<evidence type="ECO:0000313" key="1">
    <source>
        <dbReference type="Proteomes" id="UP000790787"/>
    </source>
</evidence>
<sequence>MEILPMKMNNYKVGIFPIFIHEKGGKNKHMKGSNQLKIRANMQTKKSNSNFYEVLSLRSTNVGFEEIKKAYRCMARQYHPDNCHNSNKEESTRRFIELRKAYETLSDPISRQIYDYEVSLMDSFESEVIWRQSKENRETVFTKEVWERQLDGLRRRSCNRMEKKKSMFSSKLN</sequence>
<dbReference type="PaxDb" id="4097-A0A1S4CC19"/>
<dbReference type="InterPro" id="IPR036869">
    <property type="entry name" value="J_dom_sf"/>
</dbReference>
<dbReference type="KEGG" id="nta:107817371"/>
<dbReference type="PANTHER" id="PTHR45090:SF3">
    <property type="entry name" value="OS09G0368800 PROTEIN"/>
    <property type="match status" value="1"/>
</dbReference>
<dbReference type="PRINTS" id="PR00625">
    <property type="entry name" value="JDOMAIN"/>
</dbReference>
<dbReference type="AlphaFoldDB" id="A0A1S4CC19"/>
<proteinExistence type="predicted"/>
<dbReference type="InterPro" id="IPR018253">
    <property type="entry name" value="DnaJ_domain_CS"/>
</dbReference>
<dbReference type="Gene3D" id="1.10.287.110">
    <property type="entry name" value="DnaJ domain"/>
    <property type="match status" value="1"/>
</dbReference>
<dbReference type="SMR" id="A0A1S4CC19"/>
<gene>
    <name evidence="2" type="primary">LOC107817371</name>
</gene>
<dbReference type="SUPFAM" id="SSF46565">
    <property type="entry name" value="Chaperone J-domain"/>
    <property type="match status" value="1"/>
</dbReference>
<dbReference type="PROSITE" id="PS00636">
    <property type="entry name" value="DNAJ_1"/>
    <property type="match status" value="1"/>
</dbReference>
<dbReference type="OrthoDB" id="10250354at2759"/>